<accession>A0A5S4YRY7</accession>
<dbReference type="GO" id="GO:0003677">
    <property type="term" value="F:DNA binding"/>
    <property type="evidence" value="ECO:0007669"/>
    <property type="project" value="UniProtKB-UniRule"/>
</dbReference>
<keyword evidence="3" id="KW-0804">Transcription</keyword>
<dbReference type="PANTHER" id="PTHR47506">
    <property type="entry name" value="TRANSCRIPTIONAL REGULATORY PROTEIN"/>
    <property type="match status" value="1"/>
</dbReference>
<gene>
    <name evidence="6" type="ORF">FXV83_12735</name>
</gene>
<dbReference type="PRINTS" id="PR00455">
    <property type="entry name" value="HTHTETR"/>
</dbReference>
<protein>
    <submittedName>
        <fullName evidence="6">TetR/AcrR family transcriptional regulator</fullName>
    </submittedName>
</protein>
<keyword evidence="2 4" id="KW-0238">DNA-binding</keyword>
<dbReference type="EMBL" id="VSTH01000041">
    <property type="protein sequence ID" value="TYO66125.1"/>
    <property type="molecule type" value="Genomic_DNA"/>
</dbReference>
<dbReference type="AlphaFoldDB" id="A0A5S4YRY7"/>
<evidence type="ECO:0000313" key="7">
    <source>
        <dbReference type="Proteomes" id="UP000324797"/>
    </source>
</evidence>
<dbReference type="Proteomes" id="UP000324797">
    <property type="component" value="Unassembled WGS sequence"/>
</dbReference>
<dbReference type="Pfam" id="PF00440">
    <property type="entry name" value="TetR_N"/>
    <property type="match status" value="1"/>
</dbReference>
<dbReference type="InterPro" id="IPR036271">
    <property type="entry name" value="Tet_transcr_reg_TetR-rel_C_sf"/>
</dbReference>
<reference evidence="6 7" key="1">
    <citation type="submission" date="2019-08" db="EMBL/GenBank/DDBJ databases">
        <title>Bradyrhizobium hipponensis sp. nov., a rhizobium isolated from a Lupinus angustifolius root nodule in Tunisia.</title>
        <authorList>
            <person name="Off K."/>
            <person name="Rejili M."/>
            <person name="Mars M."/>
            <person name="Brachmann A."/>
            <person name="Marin M."/>
        </authorList>
    </citation>
    <scope>NUCLEOTIDE SEQUENCE [LARGE SCALE GENOMIC DNA]</scope>
    <source>
        <strain evidence="7">aSej3</strain>
    </source>
</reference>
<feature type="DNA-binding region" description="H-T-H motif" evidence="4">
    <location>
        <begin position="32"/>
        <end position="51"/>
    </location>
</feature>
<dbReference type="PROSITE" id="PS50977">
    <property type="entry name" value="HTH_TETR_2"/>
    <property type="match status" value="1"/>
</dbReference>
<evidence type="ECO:0000259" key="5">
    <source>
        <dbReference type="PROSITE" id="PS50977"/>
    </source>
</evidence>
<dbReference type="RefSeq" id="WP_148739524.1">
    <property type="nucleotide sequence ID" value="NZ_VSTH01000041.1"/>
</dbReference>
<comment type="caution">
    <text evidence="6">The sequence shown here is derived from an EMBL/GenBank/DDBJ whole genome shotgun (WGS) entry which is preliminary data.</text>
</comment>
<evidence type="ECO:0000256" key="4">
    <source>
        <dbReference type="PROSITE-ProRule" id="PRU00335"/>
    </source>
</evidence>
<evidence type="ECO:0000256" key="2">
    <source>
        <dbReference type="ARBA" id="ARBA00023125"/>
    </source>
</evidence>
<keyword evidence="1" id="KW-0805">Transcription regulation</keyword>
<evidence type="ECO:0000256" key="3">
    <source>
        <dbReference type="ARBA" id="ARBA00023163"/>
    </source>
</evidence>
<dbReference type="Gene3D" id="1.10.357.10">
    <property type="entry name" value="Tetracycline Repressor, domain 2"/>
    <property type="match status" value="1"/>
</dbReference>
<dbReference type="PANTHER" id="PTHR47506:SF7">
    <property type="entry name" value="TRANSCRIPTIONAL REGULATORY PROTEIN"/>
    <property type="match status" value="1"/>
</dbReference>
<organism evidence="6 7">
    <name type="scientific">Bradyrhizobium hipponense</name>
    <dbReference type="NCBI Taxonomy" id="2605638"/>
    <lineage>
        <taxon>Bacteria</taxon>
        <taxon>Pseudomonadati</taxon>
        <taxon>Pseudomonadota</taxon>
        <taxon>Alphaproteobacteria</taxon>
        <taxon>Hyphomicrobiales</taxon>
        <taxon>Nitrobacteraceae</taxon>
        <taxon>Bradyrhizobium</taxon>
    </lineage>
</organism>
<dbReference type="SUPFAM" id="SSF46689">
    <property type="entry name" value="Homeodomain-like"/>
    <property type="match status" value="1"/>
</dbReference>
<dbReference type="SUPFAM" id="SSF48498">
    <property type="entry name" value="Tetracyclin repressor-like, C-terminal domain"/>
    <property type="match status" value="1"/>
</dbReference>
<evidence type="ECO:0000256" key="1">
    <source>
        <dbReference type="ARBA" id="ARBA00023015"/>
    </source>
</evidence>
<proteinExistence type="predicted"/>
<sequence>MRVSREKAQENRKQIIEAAARLLREHGFDGIGVADIMKAAGLTHGGFYRNFASKDDLAVKASEHAIADRMALLKNGLAQQQPQDPLRAVVESYLSSAHRDDPGSGCILPALAADAARRDDPALRAVFITTIQYYLDQIAKLSSASPRAGSRHPAAILSEMVGAVILSRVIANDPLAESLVAAVVADIAGPSPRRASDEE</sequence>
<dbReference type="InterPro" id="IPR001647">
    <property type="entry name" value="HTH_TetR"/>
</dbReference>
<feature type="domain" description="HTH tetR-type" evidence="5">
    <location>
        <begin position="9"/>
        <end position="69"/>
    </location>
</feature>
<dbReference type="Gene3D" id="1.10.10.60">
    <property type="entry name" value="Homeodomain-like"/>
    <property type="match status" value="1"/>
</dbReference>
<name>A0A5S4YRY7_9BRAD</name>
<evidence type="ECO:0000313" key="6">
    <source>
        <dbReference type="EMBL" id="TYO66125.1"/>
    </source>
</evidence>
<keyword evidence="7" id="KW-1185">Reference proteome</keyword>
<dbReference type="InterPro" id="IPR009057">
    <property type="entry name" value="Homeodomain-like_sf"/>
</dbReference>